<dbReference type="InterPro" id="IPR003010">
    <property type="entry name" value="C-N_Hydrolase"/>
</dbReference>
<evidence type="ECO:0000256" key="1">
    <source>
        <dbReference type="ARBA" id="ARBA00022801"/>
    </source>
</evidence>
<dbReference type="CDD" id="cd07197">
    <property type="entry name" value="nitrilase"/>
    <property type="match status" value="1"/>
</dbReference>
<evidence type="ECO:0000313" key="4">
    <source>
        <dbReference type="Proteomes" id="UP001500618"/>
    </source>
</evidence>
<sequence length="288" mass="31577">MPRWLPIALVQSDPLPVRTSGVDLGAFAADVRATLDRFPQTRLVVYPELHLFGDQAGNPELAEPIGGRRTRDLAELAGELGIWLLPGTLCERADSTAVYNTAALFSPDGQLAGTYRKCFPWRPYEPYRPGTGFTVIDLPGLGRVGLSICYDAWFPEVARQLAWMGAEVIINPTQTTTSDRAQELVLTRANAIVNQVFVVSPNAAAPTGVGQSLVVDPEGRVRVRAGRAAEVLTDVIDFDEVARVRAYGTAGLNRMWHQFRPDDEPLELPVYGGRIDPRTWTPKQEGTP</sequence>
<dbReference type="Pfam" id="PF00795">
    <property type="entry name" value="CN_hydrolase"/>
    <property type="match status" value="1"/>
</dbReference>
<organism evidence="3 4">
    <name type="scientific">Fodinicola feengrottensis</name>
    <dbReference type="NCBI Taxonomy" id="435914"/>
    <lineage>
        <taxon>Bacteria</taxon>
        <taxon>Bacillati</taxon>
        <taxon>Actinomycetota</taxon>
        <taxon>Actinomycetes</taxon>
        <taxon>Mycobacteriales</taxon>
        <taxon>Fodinicola</taxon>
    </lineage>
</organism>
<protein>
    <recommendedName>
        <fullName evidence="2">CN hydrolase domain-containing protein</fullName>
    </recommendedName>
</protein>
<dbReference type="PROSITE" id="PS50263">
    <property type="entry name" value="CN_HYDROLASE"/>
    <property type="match status" value="1"/>
</dbReference>
<dbReference type="PANTHER" id="PTHR43674:SF15">
    <property type="entry name" value="FORMAMIDASE"/>
    <property type="match status" value="1"/>
</dbReference>
<dbReference type="SUPFAM" id="SSF56317">
    <property type="entry name" value="Carbon-nitrogen hydrolase"/>
    <property type="match status" value="1"/>
</dbReference>
<proteinExistence type="predicted"/>
<dbReference type="Proteomes" id="UP001500618">
    <property type="component" value="Unassembled WGS sequence"/>
</dbReference>
<evidence type="ECO:0000259" key="2">
    <source>
        <dbReference type="PROSITE" id="PS50263"/>
    </source>
</evidence>
<dbReference type="InterPro" id="IPR036526">
    <property type="entry name" value="C-N_Hydrolase_sf"/>
</dbReference>
<evidence type="ECO:0000313" key="3">
    <source>
        <dbReference type="EMBL" id="GAA1679274.1"/>
    </source>
</evidence>
<keyword evidence="1" id="KW-0378">Hydrolase</keyword>
<dbReference type="EMBL" id="BAAANY010000009">
    <property type="protein sequence ID" value="GAA1679274.1"/>
    <property type="molecule type" value="Genomic_DNA"/>
</dbReference>
<dbReference type="InterPro" id="IPR050345">
    <property type="entry name" value="Aliph_Amidase/BUP"/>
</dbReference>
<comment type="caution">
    <text evidence="3">The sequence shown here is derived from an EMBL/GenBank/DDBJ whole genome shotgun (WGS) entry which is preliminary data.</text>
</comment>
<feature type="domain" description="CN hydrolase" evidence="2">
    <location>
        <begin position="5"/>
        <end position="238"/>
    </location>
</feature>
<reference evidence="4" key="1">
    <citation type="journal article" date="2019" name="Int. J. Syst. Evol. Microbiol.">
        <title>The Global Catalogue of Microorganisms (GCM) 10K type strain sequencing project: providing services to taxonomists for standard genome sequencing and annotation.</title>
        <authorList>
            <consortium name="The Broad Institute Genomics Platform"/>
            <consortium name="The Broad Institute Genome Sequencing Center for Infectious Disease"/>
            <person name="Wu L."/>
            <person name="Ma J."/>
        </authorList>
    </citation>
    <scope>NUCLEOTIDE SEQUENCE [LARGE SCALE GENOMIC DNA]</scope>
    <source>
        <strain evidence="4">JCM 14718</strain>
    </source>
</reference>
<dbReference type="PANTHER" id="PTHR43674">
    <property type="entry name" value="NITRILASE C965.09-RELATED"/>
    <property type="match status" value="1"/>
</dbReference>
<keyword evidence="4" id="KW-1185">Reference proteome</keyword>
<gene>
    <name evidence="3" type="ORF">GCM10009765_30630</name>
</gene>
<accession>A0ABP4SYC4</accession>
<name>A0ABP4SYC4_9ACTN</name>
<dbReference type="Gene3D" id="3.60.110.10">
    <property type="entry name" value="Carbon-nitrogen hydrolase"/>
    <property type="match status" value="1"/>
</dbReference>